<keyword evidence="1" id="KW-0472">Membrane</keyword>
<feature type="domain" description="Acyltransferase 3" evidence="2">
    <location>
        <begin position="20"/>
        <end position="312"/>
    </location>
</feature>
<proteinExistence type="predicted"/>
<keyword evidence="1" id="KW-0812">Transmembrane</keyword>
<dbReference type="EMBL" id="LSDK01000096">
    <property type="protein sequence ID" value="KXB75174.1"/>
    <property type="molecule type" value="Genomic_DNA"/>
</dbReference>
<feature type="transmembrane region" description="Helical" evidence="1">
    <location>
        <begin position="45"/>
        <end position="62"/>
    </location>
</feature>
<feature type="transmembrane region" description="Helical" evidence="1">
    <location>
        <begin position="204"/>
        <end position="226"/>
    </location>
</feature>
<feature type="transmembrane region" description="Helical" evidence="1">
    <location>
        <begin position="145"/>
        <end position="166"/>
    </location>
</feature>
<dbReference type="Pfam" id="PF01757">
    <property type="entry name" value="Acyl_transf_3"/>
    <property type="match status" value="1"/>
</dbReference>
<dbReference type="GO" id="GO:0016747">
    <property type="term" value="F:acyltransferase activity, transferring groups other than amino-acyl groups"/>
    <property type="evidence" value="ECO:0007669"/>
    <property type="project" value="InterPro"/>
</dbReference>
<comment type="caution">
    <text evidence="3">The sequence shown here is derived from an EMBL/GenBank/DDBJ whole genome shotgun (WGS) entry which is preliminary data.</text>
</comment>
<feature type="transmembrane region" description="Helical" evidence="1">
    <location>
        <begin position="83"/>
        <end position="99"/>
    </location>
</feature>
<dbReference type="Proteomes" id="UP000070224">
    <property type="component" value="Unassembled WGS sequence"/>
</dbReference>
<dbReference type="STRING" id="322095.HMPREF3185_01477"/>
<sequence>MSSLSTERQPATARASVSSLYVLKALLAFFVVTCHAPILLPWVNIPGLATELFFAITGYFLYSEDLGKIQSRIWKSIKKVIPIMIFLQLLYIPLAPPDWKSPVVLFNWAFMGIANFDAVHLWYLTSLLYSLITFSLFIRFTKGKYIPVLFLCVLGWMVLGDYRYFIDGKDGSIYLFNFISRALPFLAMGYWIRANESALLQRRWLNIYIALWVLACLENLLVYTLSQGQADGGLVEIFPLRFAFFMLILSYKELGQGTWLETIGDKYSGNIYYYHMAVIIGWKALNPHSPLLNQIYDYAGAFVVFFISLLIAIFIEQCSLLFKGFLSRS</sequence>
<organism evidence="3 4">
    <name type="scientific">Porphyromonas somerae</name>
    <dbReference type="NCBI Taxonomy" id="322095"/>
    <lineage>
        <taxon>Bacteria</taxon>
        <taxon>Pseudomonadati</taxon>
        <taxon>Bacteroidota</taxon>
        <taxon>Bacteroidia</taxon>
        <taxon>Bacteroidales</taxon>
        <taxon>Porphyromonadaceae</taxon>
        <taxon>Porphyromonas</taxon>
    </lineage>
</organism>
<dbReference type="RefSeq" id="WP_060935673.1">
    <property type="nucleotide sequence ID" value="NZ_KQ960453.1"/>
</dbReference>
<keyword evidence="4" id="KW-1185">Reference proteome</keyword>
<feature type="transmembrane region" description="Helical" evidence="1">
    <location>
        <begin position="119"/>
        <end position="138"/>
    </location>
</feature>
<evidence type="ECO:0000313" key="4">
    <source>
        <dbReference type="Proteomes" id="UP000070224"/>
    </source>
</evidence>
<evidence type="ECO:0000259" key="2">
    <source>
        <dbReference type="Pfam" id="PF01757"/>
    </source>
</evidence>
<dbReference type="OrthoDB" id="1014901at2"/>
<name>A0A134B5G9_9PORP</name>
<evidence type="ECO:0000313" key="3">
    <source>
        <dbReference type="EMBL" id="KXB75174.1"/>
    </source>
</evidence>
<accession>A0A134B5G9</accession>
<reference evidence="4" key="1">
    <citation type="submission" date="2016-01" db="EMBL/GenBank/DDBJ databases">
        <authorList>
            <person name="Mitreva M."/>
            <person name="Pepin K.H."/>
            <person name="Mihindukulasuriya K.A."/>
            <person name="Fulton R."/>
            <person name="Fronick C."/>
            <person name="O'Laughlin M."/>
            <person name="Miner T."/>
            <person name="Herter B."/>
            <person name="Rosa B.A."/>
            <person name="Cordes M."/>
            <person name="Tomlinson C."/>
            <person name="Wollam A."/>
            <person name="Palsikar V.B."/>
            <person name="Mardis E.R."/>
            <person name="Wilson R.K."/>
        </authorList>
    </citation>
    <scope>NUCLEOTIDE SEQUENCE [LARGE SCALE GENOMIC DNA]</scope>
    <source>
        <strain evidence="4">KA00683</strain>
    </source>
</reference>
<feature type="transmembrane region" description="Helical" evidence="1">
    <location>
        <begin position="21"/>
        <end position="39"/>
    </location>
</feature>
<protein>
    <recommendedName>
        <fullName evidence="2">Acyltransferase 3 domain-containing protein</fullName>
    </recommendedName>
</protein>
<dbReference type="PATRIC" id="fig|322095.3.peg.1456"/>
<evidence type="ECO:0000256" key="1">
    <source>
        <dbReference type="SAM" id="Phobius"/>
    </source>
</evidence>
<keyword evidence="1" id="KW-1133">Transmembrane helix</keyword>
<feature type="transmembrane region" description="Helical" evidence="1">
    <location>
        <begin position="172"/>
        <end position="192"/>
    </location>
</feature>
<dbReference type="AlphaFoldDB" id="A0A134B5G9"/>
<feature type="transmembrane region" description="Helical" evidence="1">
    <location>
        <begin position="295"/>
        <end position="315"/>
    </location>
</feature>
<dbReference type="InterPro" id="IPR002656">
    <property type="entry name" value="Acyl_transf_3_dom"/>
</dbReference>
<gene>
    <name evidence="3" type="ORF">HMPREF3185_01477</name>
</gene>